<dbReference type="AlphaFoldDB" id="A0AAW1MHX0"/>
<name>A0AAW1MHX0_POPJA</name>
<comment type="caution">
    <text evidence="1">The sequence shown here is derived from an EMBL/GenBank/DDBJ whole genome shotgun (WGS) entry which is preliminary data.</text>
</comment>
<accession>A0AAW1MHX0</accession>
<evidence type="ECO:0000313" key="2">
    <source>
        <dbReference type="Proteomes" id="UP001458880"/>
    </source>
</evidence>
<organism evidence="1 2">
    <name type="scientific">Popillia japonica</name>
    <name type="common">Japanese beetle</name>
    <dbReference type="NCBI Taxonomy" id="7064"/>
    <lineage>
        <taxon>Eukaryota</taxon>
        <taxon>Metazoa</taxon>
        <taxon>Ecdysozoa</taxon>
        <taxon>Arthropoda</taxon>
        <taxon>Hexapoda</taxon>
        <taxon>Insecta</taxon>
        <taxon>Pterygota</taxon>
        <taxon>Neoptera</taxon>
        <taxon>Endopterygota</taxon>
        <taxon>Coleoptera</taxon>
        <taxon>Polyphaga</taxon>
        <taxon>Scarabaeiformia</taxon>
        <taxon>Scarabaeidae</taxon>
        <taxon>Rutelinae</taxon>
        <taxon>Popillia</taxon>
    </lineage>
</organism>
<proteinExistence type="predicted"/>
<protein>
    <submittedName>
        <fullName evidence="1">Uncharacterized protein</fullName>
    </submittedName>
</protein>
<evidence type="ECO:0000313" key="1">
    <source>
        <dbReference type="EMBL" id="KAK9746325.1"/>
    </source>
</evidence>
<gene>
    <name evidence="1" type="ORF">QE152_g6308</name>
</gene>
<dbReference type="EMBL" id="JASPKY010000041">
    <property type="protein sequence ID" value="KAK9746325.1"/>
    <property type="molecule type" value="Genomic_DNA"/>
</dbReference>
<keyword evidence="2" id="KW-1185">Reference proteome</keyword>
<dbReference type="Proteomes" id="UP001458880">
    <property type="component" value="Unassembled WGS sequence"/>
</dbReference>
<reference evidence="1 2" key="1">
    <citation type="journal article" date="2024" name="BMC Genomics">
        <title>De novo assembly and annotation of Popillia japonica's genome with initial clues to its potential as an invasive pest.</title>
        <authorList>
            <person name="Cucini C."/>
            <person name="Boschi S."/>
            <person name="Funari R."/>
            <person name="Cardaioli E."/>
            <person name="Iannotti N."/>
            <person name="Marturano G."/>
            <person name="Paoli F."/>
            <person name="Bruttini M."/>
            <person name="Carapelli A."/>
            <person name="Frati F."/>
            <person name="Nardi F."/>
        </authorList>
    </citation>
    <scope>NUCLEOTIDE SEQUENCE [LARGE SCALE GENOMIC DNA]</scope>
    <source>
        <strain evidence="1">DMR45628</strain>
    </source>
</reference>
<sequence length="99" mass="11373">MNESSLVPASKYHKAKAVCYKELYTQLTSFYIIRRFSSSFAANFTRLWSDIKSVIKSLIRRFSSSFAANFTRLWSDIKSVIKILILNVNVNTQGHGRFG</sequence>